<dbReference type="PANTHER" id="PTHR38032:SF1">
    <property type="entry name" value="RNA-BINDING PROTEIN KHPB N-TERMINAL DOMAIN-CONTAINING PROTEIN"/>
    <property type="match status" value="1"/>
</dbReference>
<gene>
    <name evidence="3" type="ORF">SAMN05421687_101382</name>
</gene>
<keyword evidence="4" id="KW-1185">Reference proteome</keyword>
<evidence type="ECO:0000256" key="1">
    <source>
        <dbReference type="SAM" id="Coils"/>
    </source>
</evidence>
<dbReference type="Pfam" id="PF20250">
    <property type="entry name" value="FapA_N"/>
    <property type="match status" value="1"/>
</dbReference>
<name>A0A1N7IKI6_9BACI</name>
<organism evidence="3 4">
    <name type="scientific">Salimicrobium flavidum</name>
    <dbReference type="NCBI Taxonomy" id="570947"/>
    <lineage>
        <taxon>Bacteria</taxon>
        <taxon>Bacillati</taxon>
        <taxon>Bacillota</taxon>
        <taxon>Bacilli</taxon>
        <taxon>Bacillales</taxon>
        <taxon>Bacillaceae</taxon>
        <taxon>Salimicrobium</taxon>
    </lineage>
</organism>
<evidence type="ECO:0000313" key="3">
    <source>
        <dbReference type="EMBL" id="SIS37560.1"/>
    </source>
</evidence>
<evidence type="ECO:0000259" key="2">
    <source>
        <dbReference type="Pfam" id="PF20250"/>
    </source>
</evidence>
<dbReference type="OrthoDB" id="9816426at2"/>
<dbReference type="Pfam" id="PF03961">
    <property type="entry name" value="FapA"/>
    <property type="match status" value="1"/>
</dbReference>
<evidence type="ECO:0000313" key="4">
    <source>
        <dbReference type="Proteomes" id="UP000187608"/>
    </source>
</evidence>
<dbReference type="Proteomes" id="UP000187608">
    <property type="component" value="Unassembled WGS sequence"/>
</dbReference>
<dbReference type="STRING" id="570947.SAMN05421687_101382"/>
<dbReference type="InterPro" id="IPR005646">
    <property type="entry name" value="FapA"/>
</dbReference>
<dbReference type="RefSeq" id="WP_076556643.1">
    <property type="nucleotide sequence ID" value="NZ_FTOC01000001.1"/>
</dbReference>
<feature type="domain" description="Flagellar Assembly Protein A N-terminal region" evidence="2">
    <location>
        <begin position="5"/>
        <end position="167"/>
    </location>
</feature>
<dbReference type="EMBL" id="FTOC01000001">
    <property type="protein sequence ID" value="SIS37560.1"/>
    <property type="molecule type" value="Genomic_DNA"/>
</dbReference>
<feature type="coiled-coil region" evidence="1">
    <location>
        <begin position="322"/>
        <end position="349"/>
    </location>
</feature>
<sequence length="449" mass="49372">MISTIEVRISEDKTKAYLHAESETETLTRDFTVQFLKEEGIIYGLNDRNISSVEEEVVTFPVCVAEGTQAVNGENGFVTYNVDLSFQKNEVDKDDFREVMRIPSVREGEVLGMIHDPTEGIKGKNVYGKEIAPRHGKPARIRPGKNVIYDRNSGVLYAGIDGQVSYDEVHLSVHPVYQVDGDVDMKTGNIHFVGSVVITGDVPTGYVIKAGADINVKGLVEGARLEAGGSIFIEGGVSGVGKCSLIAGMDVKASYINQGDVEAGQDIIVNRSIVHSECAAKRYVICSNGGIIGGSTSSGLEIRSKDIGNRMNTPTRIFMGINKKIKEKVDEFESKIQSKEEEKQKLVAIGEKLLQVYKVKGVLSDKQKSLLHKQKNSMGYLDADVAVLKDELFELNASLGNVEKAVVSVDRVLYSNVKIGFGKYEYQINQEQNHVYVRMERGEIKVVPQ</sequence>
<accession>A0A1N7IKI6</accession>
<dbReference type="InterPro" id="IPR046865">
    <property type="entry name" value="FapA_b_solenoid"/>
</dbReference>
<proteinExistence type="predicted"/>
<reference evidence="4" key="1">
    <citation type="submission" date="2017-01" db="EMBL/GenBank/DDBJ databases">
        <authorList>
            <person name="Varghese N."/>
            <person name="Submissions S."/>
        </authorList>
    </citation>
    <scope>NUCLEOTIDE SEQUENCE [LARGE SCALE GENOMIC DNA]</scope>
    <source>
        <strain evidence="4">DSM 23127</strain>
    </source>
</reference>
<dbReference type="AlphaFoldDB" id="A0A1N7IKI6"/>
<keyword evidence="1" id="KW-0175">Coiled coil</keyword>
<protein>
    <recommendedName>
        <fullName evidence="2">Flagellar Assembly Protein A N-terminal region domain-containing protein</fullName>
    </recommendedName>
</protein>
<dbReference type="InterPro" id="IPR046866">
    <property type="entry name" value="FapA_N"/>
</dbReference>
<dbReference type="PANTHER" id="PTHR38032">
    <property type="entry name" value="POLYMERASE-RELATED"/>
    <property type="match status" value="1"/>
</dbReference>